<reference evidence="2 3" key="1">
    <citation type="submission" date="2018-11" db="EMBL/GenBank/DDBJ databases">
        <title>Flavobacterium sp. nov., YIM 102701-2 draft genome.</title>
        <authorList>
            <person name="Li G."/>
            <person name="Jiang Y."/>
        </authorList>
    </citation>
    <scope>NUCLEOTIDE SEQUENCE [LARGE SCALE GENOMIC DNA]</scope>
    <source>
        <strain evidence="2 3">YIM 102701-2</strain>
    </source>
</reference>
<evidence type="ECO:0000313" key="3">
    <source>
        <dbReference type="Proteomes" id="UP000275719"/>
    </source>
</evidence>
<dbReference type="AlphaFoldDB" id="A0A3P3VXB5"/>
<dbReference type="OrthoDB" id="1198767at2"/>
<keyword evidence="1" id="KW-0732">Signal</keyword>
<evidence type="ECO:0000313" key="2">
    <source>
        <dbReference type="EMBL" id="RRJ87425.1"/>
    </source>
</evidence>
<sequence>MKKAISLIFILLLFTSCATVFSHKIQNLEIKSQVENAQVQIQDSTYNLPAKIEVKRGKGPLSVKFITDSLQTEYFVEPKHTQKFLYGNLLFTYFAPIGYAVDYTNHRRFFYGKTVFVNNDSIHVLYNKRQSRKRFETEKGNIFLNVSIPLVNSFYIQPENTSPKKETGRYGFSIGADYYYQKNRFINFTYLFTTNYEASPAYFYNYDNAHEHYKSDVFMLTHNHNYKRFSFGYGLSYINYRWILHDNGYYDYQKEIYVLNENFDEKHGALGLSFPAYFKIGRFINVGFIYNPTLYTPSLPNKFTYEHVFSFDLKFKIRIKK</sequence>
<accession>A0A3P3VXB5</accession>
<name>A0A3P3VXB5_9FLAO</name>
<comment type="caution">
    <text evidence="2">The sequence shown here is derived from an EMBL/GenBank/DDBJ whole genome shotgun (WGS) entry which is preliminary data.</text>
</comment>
<dbReference type="Proteomes" id="UP000275719">
    <property type="component" value="Unassembled WGS sequence"/>
</dbReference>
<protein>
    <recommendedName>
        <fullName evidence="4">DUF4421 domain-containing protein</fullName>
    </recommendedName>
</protein>
<feature type="signal peptide" evidence="1">
    <location>
        <begin position="1"/>
        <end position="18"/>
    </location>
</feature>
<dbReference type="PROSITE" id="PS51257">
    <property type="entry name" value="PROKAR_LIPOPROTEIN"/>
    <property type="match status" value="1"/>
</dbReference>
<feature type="chain" id="PRO_5018251253" description="DUF4421 domain-containing protein" evidence="1">
    <location>
        <begin position="19"/>
        <end position="321"/>
    </location>
</feature>
<organism evidence="2 3">
    <name type="scientific">Paenimyroides tangerinum</name>
    <dbReference type="NCBI Taxonomy" id="2488728"/>
    <lineage>
        <taxon>Bacteria</taxon>
        <taxon>Pseudomonadati</taxon>
        <taxon>Bacteroidota</taxon>
        <taxon>Flavobacteriia</taxon>
        <taxon>Flavobacteriales</taxon>
        <taxon>Flavobacteriaceae</taxon>
        <taxon>Paenimyroides</taxon>
    </lineage>
</organism>
<evidence type="ECO:0000256" key="1">
    <source>
        <dbReference type="SAM" id="SignalP"/>
    </source>
</evidence>
<dbReference type="EMBL" id="RQVQ01000053">
    <property type="protein sequence ID" value="RRJ87425.1"/>
    <property type="molecule type" value="Genomic_DNA"/>
</dbReference>
<dbReference type="RefSeq" id="WP_125020176.1">
    <property type="nucleotide sequence ID" value="NZ_RQVQ01000053.1"/>
</dbReference>
<gene>
    <name evidence="2" type="ORF">EG240_15040</name>
</gene>
<proteinExistence type="predicted"/>
<evidence type="ECO:0008006" key="4">
    <source>
        <dbReference type="Google" id="ProtNLM"/>
    </source>
</evidence>
<keyword evidence="3" id="KW-1185">Reference proteome</keyword>